<dbReference type="InterPro" id="IPR001789">
    <property type="entry name" value="Sig_transdc_resp-reg_receiver"/>
</dbReference>
<evidence type="ECO:0000256" key="5">
    <source>
        <dbReference type="PROSITE-ProRule" id="PRU00110"/>
    </source>
</evidence>
<accession>A0A3P3QSZ2</accession>
<evidence type="ECO:0000256" key="3">
    <source>
        <dbReference type="ARBA" id="ARBA00023012"/>
    </source>
</evidence>
<proteinExistence type="predicted"/>
<dbReference type="CDD" id="cd00088">
    <property type="entry name" value="HPT"/>
    <property type="match status" value="1"/>
</dbReference>
<dbReference type="PROSITE" id="PS50894">
    <property type="entry name" value="HPT"/>
    <property type="match status" value="1"/>
</dbReference>
<dbReference type="NCBIfam" id="TIGR00254">
    <property type="entry name" value="GGDEF"/>
    <property type="match status" value="1"/>
</dbReference>
<dbReference type="SUPFAM" id="SSF47226">
    <property type="entry name" value="Histidine-containing phosphotransfer domain, HPT domain"/>
    <property type="match status" value="1"/>
</dbReference>
<evidence type="ECO:0000256" key="6">
    <source>
        <dbReference type="PROSITE-ProRule" id="PRU00169"/>
    </source>
</evidence>
<protein>
    <recommendedName>
        <fullName evidence="2">diguanylate cyclase</fullName>
        <ecNumber evidence="2">2.7.7.65</ecNumber>
    </recommendedName>
</protein>
<comment type="catalytic activity">
    <reaction evidence="4">
        <text>2 GTP = 3',3'-c-di-GMP + 2 diphosphate</text>
        <dbReference type="Rhea" id="RHEA:24898"/>
        <dbReference type="ChEBI" id="CHEBI:33019"/>
        <dbReference type="ChEBI" id="CHEBI:37565"/>
        <dbReference type="ChEBI" id="CHEBI:58805"/>
        <dbReference type="EC" id="2.7.7.65"/>
    </reaction>
</comment>
<dbReference type="RefSeq" id="WP_046518218.1">
    <property type="nucleotide sequence ID" value="NZ_LAVS01000001.1"/>
</dbReference>
<feature type="modified residue" description="4-aspartylphosphate" evidence="6">
    <location>
        <position position="184"/>
    </location>
</feature>
<evidence type="ECO:0000259" key="9">
    <source>
        <dbReference type="PROSITE" id="PS50894"/>
    </source>
</evidence>
<comment type="cofactor">
    <cofactor evidence="1">
        <name>Mg(2+)</name>
        <dbReference type="ChEBI" id="CHEBI:18420"/>
    </cofactor>
</comment>
<dbReference type="PROSITE" id="PS50110">
    <property type="entry name" value="RESPONSE_REGULATORY"/>
    <property type="match status" value="2"/>
</dbReference>
<name>A0A3P3QSZ2_9GAMM</name>
<dbReference type="Pfam" id="PF00990">
    <property type="entry name" value="GGDEF"/>
    <property type="match status" value="1"/>
</dbReference>
<dbReference type="PANTHER" id="PTHR45138:SF9">
    <property type="entry name" value="DIGUANYLATE CYCLASE DGCM-RELATED"/>
    <property type="match status" value="1"/>
</dbReference>
<dbReference type="Pfam" id="PF00072">
    <property type="entry name" value="Response_reg"/>
    <property type="match status" value="2"/>
</dbReference>
<feature type="modified residue" description="4-aspartylphosphate" evidence="6">
    <location>
        <position position="310"/>
    </location>
</feature>
<feature type="domain" description="GGDEF" evidence="8">
    <location>
        <begin position="417"/>
        <end position="549"/>
    </location>
</feature>
<dbReference type="InterPro" id="IPR043128">
    <property type="entry name" value="Rev_trsase/Diguanyl_cyclase"/>
</dbReference>
<dbReference type="InterPro" id="IPR008207">
    <property type="entry name" value="Sig_transdc_His_kin_Hpt_dom"/>
</dbReference>
<keyword evidence="11" id="KW-1185">Reference proteome</keyword>
<dbReference type="EMBL" id="RRCF01000001">
    <property type="protein sequence ID" value="RRJ23540.1"/>
    <property type="molecule type" value="Genomic_DNA"/>
</dbReference>
<dbReference type="GO" id="GO:0052621">
    <property type="term" value="F:diguanylate cyclase activity"/>
    <property type="evidence" value="ECO:0007669"/>
    <property type="project" value="UniProtKB-EC"/>
</dbReference>
<keyword evidence="6" id="KW-0597">Phosphoprotein</keyword>
<sequence>MTADQSKLEQQLAKLHQQYMERLKEDIPVLASEVGALVTLPAQSDWRAVILPLKHKFHTLAGSAGTFGLPQLGKLAKNLELQLKDWMAQESAPDLAAINSFMSIFQQVQYAHQSGHQVMNLTSARLDLLNDQKAIIYVLEDDEETAHHLTLTLATFGYQVQSFKRIAELDLALKTKLPDALILDISLPDEEQTGLEYIAGFQKTLVEALPVLVLTSHNSFEHHLQAVRIGARGYFVKPVNTTSLEARLQRLLAVRRREAFRVLIVDDDQLLAEHYALVLQGAGLRAEILLDPSQIYEGLNRFRPDVVLLDVLMPGCSGPELAQLIRLQDEWLSVPIIYLSSETDGERQLAALVKGGDDFLTKPITDTALIVAVFARAQRARQLADMMTKDSLTGLLQHARVKERLSHELQRSERTGEPLSVVMLDIDHFKKVNDNYGHLIGDQVISSLANLLKQQLRKTDIIGRYGGEEFLLILPDCNQQQAFGLVEQLRQSFASLPFSFDYQNFHCTFSAGISQAKGADDTEQLIDQADKALYSSKHAGRNQTQFYQQPS</sequence>
<dbReference type="Pfam" id="PF01627">
    <property type="entry name" value="Hpt"/>
    <property type="match status" value="1"/>
</dbReference>
<dbReference type="Proteomes" id="UP000276260">
    <property type="component" value="Unassembled WGS sequence"/>
</dbReference>
<feature type="domain" description="HPt" evidence="9">
    <location>
        <begin position="15"/>
        <end position="125"/>
    </location>
</feature>
<dbReference type="EC" id="2.7.7.65" evidence="2"/>
<evidence type="ECO:0000256" key="1">
    <source>
        <dbReference type="ARBA" id="ARBA00001946"/>
    </source>
</evidence>
<dbReference type="InterPro" id="IPR036641">
    <property type="entry name" value="HPT_dom_sf"/>
</dbReference>
<dbReference type="Gene3D" id="3.30.70.270">
    <property type="match status" value="1"/>
</dbReference>
<gene>
    <name evidence="10" type="ORF">EIK76_05605</name>
</gene>
<dbReference type="FunFam" id="3.30.70.270:FF:000001">
    <property type="entry name" value="Diguanylate cyclase domain protein"/>
    <property type="match status" value="1"/>
</dbReference>
<evidence type="ECO:0000256" key="2">
    <source>
        <dbReference type="ARBA" id="ARBA00012528"/>
    </source>
</evidence>
<evidence type="ECO:0000256" key="4">
    <source>
        <dbReference type="ARBA" id="ARBA00034247"/>
    </source>
</evidence>
<dbReference type="GO" id="GO:0043709">
    <property type="term" value="P:cell adhesion involved in single-species biofilm formation"/>
    <property type="evidence" value="ECO:0007669"/>
    <property type="project" value="TreeGrafter"/>
</dbReference>
<dbReference type="InterPro" id="IPR011006">
    <property type="entry name" value="CheY-like_superfamily"/>
</dbReference>
<keyword evidence="3" id="KW-0902">Two-component regulatory system</keyword>
<dbReference type="SUPFAM" id="SSF55073">
    <property type="entry name" value="Nucleotide cyclase"/>
    <property type="match status" value="1"/>
</dbReference>
<dbReference type="PROSITE" id="PS50887">
    <property type="entry name" value="GGDEF"/>
    <property type="match status" value="1"/>
</dbReference>
<evidence type="ECO:0000313" key="10">
    <source>
        <dbReference type="EMBL" id="RRJ23540.1"/>
    </source>
</evidence>
<dbReference type="CDD" id="cd01949">
    <property type="entry name" value="GGDEF"/>
    <property type="match status" value="1"/>
</dbReference>
<evidence type="ECO:0000259" key="8">
    <source>
        <dbReference type="PROSITE" id="PS50887"/>
    </source>
</evidence>
<dbReference type="SUPFAM" id="SSF52172">
    <property type="entry name" value="CheY-like"/>
    <property type="match status" value="2"/>
</dbReference>
<dbReference type="SMART" id="SM00448">
    <property type="entry name" value="REC"/>
    <property type="match status" value="2"/>
</dbReference>
<dbReference type="CDD" id="cd00156">
    <property type="entry name" value="REC"/>
    <property type="match status" value="1"/>
</dbReference>
<dbReference type="GO" id="GO:0005886">
    <property type="term" value="C:plasma membrane"/>
    <property type="evidence" value="ECO:0007669"/>
    <property type="project" value="TreeGrafter"/>
</dbReference>
<feature type="domain" description="Response regulatory" evidence="7">
    <location>
        <begin position="261"/>
        <end position="377"/>
    </location>
</feature>
<dbReference type="GO" id="GO:1902201">
    <property type="term" value="P:negative regulation of bacterial-type flagellum-dependent cell motility"/>
    <property type="evidence" value="ECO:0007669"/>
    <property type="project" value="TreeGrafter"/>
</dbReference>
<comment type="caution">
    <text evidence="10">The sequence shown here is derived from an EMBL/GenBank/DDBJ whole genome shotgun (WGS) entry which is preliminary data.</text>
</comment>
<feature type="domain" description="Response regulatory" evidence="7">
    <location>
        <begin position="135"/>
        <end position="252"/>
    </location>
</feature>
<dbReference type="InterPro" id="IPR000160">
    <property type="entry name" value="GGDEF_dom"/>
</dbReference>
<reference evidence="10 11" key="1">
    <citation type="submission" date="2018-11" db="EMBL/GenBank/DDBJ databases">
        <title>Draft genome analysis of Rheinheimera mesophila isolated from an industrial waste site.</title>
        <authorList>
            <person name="Yu Q."/>
            <person name="Qi Y."/>
            <person name="Zhang H."/>
            <person name="Lu Y."/>
            <person name="Pu J."/>
        </authorList>
    </citation>
    <scope>NUCLEOTIDE SEQUENCE [LARGE SCALE GENOMIC DNA]</scope>
    <source>
        <strain evidence="10 11">IITR13</strain>
    </source>
</reference>
<dbReference type="InterPro" id="IPR029787">
    <property type="entry name" value="Nucleotide_cyclase"/>
</dbReference>
<evidence type="ECO:0000259" key="7">
    <source>
        <dbReference type="PROSITE" id="PS50110"/>
    </source>
</evidence>
<dbReference type="InterPro" id="IPR050469">
    <property type="entry name" value="Diguanylate_Cyclase"/>
</dbReference>
<organism evidence="10 11">
    <name type="scientific">Rheinheimera mesophila</name>
    <dbReference type="NCBI Taxonomy" id="1547515"/>
    <lineage>
        <taxon>Bacteria</taxon>
        <taxon>Pseudomonadati</taxon>
        <taxon>Pseudomonadota</taxon>
        <taxon>Gammaproteobacteria</taxon>
        <taxon>Chromatiales</taxon>
        <taxon>Chromatiaceae</taxon>
        <taxon>Rheinheimera</taxon>
    </lineage>
</organism>
<dbReference type="GO" id="GO:0004672">
    <property type="term" value="F:protein kinase activity"/>
    <property type="evidence" value="ECO:0007669"/>
    <property type="project" value="UniProtKB-ARBA"/>
</dbReference>
<dbReference type="AlphaFoldDB" id="A0A3P3QSZ2"/>
<dbReference type="Gene3D" id="3.40.50.2300">
    <property type="match status" value="2"/>
</dbReference>
<dbReference type="OrthoDB" id="9812260at2"/>
<feature type="modified residue" description="Phosphohistidine" evidence="5">
    <location>
        <position position="58"/>
    </location>
</feature>
<dbReference type="GO" id="GO:0000160">
    <property type="term" value="P:phosphorelay signal transduction system"/>
    <property type="evidence" value="ECO:0007669"/>
    <property type="project" value="UniProtKB-KW"/>
</dbReference>
<dbReference type="Gene3D" id="1.20.120.160">
    <property type="entry name" value="HPT domain"/>
    <property type="match status" value="1"/>
</dbReference>
<evidence type="ECO:0000313" key="11">
    <source>
        <dbReference type="Proteomes" id="UP000276260"/>
    </source>
</evidence>
<dbReference type="PANTHER" id="PTHR45138">
    <property type="entry name" value="REGULATORY COMPONENTS OF SENSORY TRANSDUCTION SYSTEM"/>
    <property type="match status" value="1"/>
</dbReference>
<dbReference type="SMART" id="SM00267">
    <property type="entry name" value="GGDEF"/>
    <property type="match status" value="1"/>
</dbReference>